<dbReference type="EMBL" id="LQYT01000130">
    <property type="protein sequence ID" value="KYD09361.1"/>
    <property type="molecule type" value="Genomic_DNA"/>
</dbReference>
<evidence type="ECO:0000313" key="3">
    <source>
        <dbReference type="Proteomes" id="UP000075683"/>
    </source>
</evidence>
<accession>A0A150LAI9</accession>
<dbReference type="Proteomes" id="UP000075683">
    <property type="component" value="Unassembled WGS sequence"/>
</dbReference>
<evidence type="ECO:0000313" key="2">
    <source>
        <dbReference type="EMBL" id="KYD09361.1"/>
    </source>
</evidence>
<name>A0A150LAI9_9BACI</name>
<sequence>MSDFRLAFKIRRTENAANFKAGETSSGGFPPFPVPAQKILPFPKTEIAGDFFRWERRVRIRKNMTRAVKTDGENLTRHPQARKRKDRAGGIFGPATGRLGQKGRMLPWASDVKRGSPGGRPALCPDSAFTGHAEKGCSRPGKAAAPQEWDKHPKNGFRVGNDMMKELADIPLRTSAGMSKMAAESFNIDKKLSISAVDCPTFSIVCPLF</sequence>
<gene>
    <name evidence="2" type="ORF">B4135_3685</name>
</gene>
<evidence type="ECO:0000256" key="1">
    <source>
        <dbReference type="SAM" id="MobiDB-lite"/>
    </source>
</evidence>
<reference evidence="2 3" key="1">
    <citation type="submission" date="2016-01" db="EMBL/GenBank/DDBJ databases">
        <title>Draft Genome Sequences of Seven Thermophilic Sporeformers Isolated from Foods.</title>
        <authorList>
            <person name="Berendsen E.M."/>
            <person name="Wells-Bennik M.H."/>
            <person name="Krawcyk A.O."/>
            <person name="De Jong A."/>
            <person name="Holsappel S."/>
            <person name="Eijlander R.T."/>
            <person name="Kuipers O.P."/>
        </authorList>
    </citation>
    <scope>NUCLEOTIDE SEQUENCE [LARGE SCALE GENOMIC DNA]</scope>
    <source>
        <strain evidence="2 3">B4135</strain>
    </source>
</reference>
<protein>
    <submittedName>
        <fullName evidence="2">Uncharacterized protein</fullName>
    </submittedName>
</protein>
<feature type="region of interest" description="Disordered" evidence="1">
    <location>
        <begin position="134"/>
        <end position="156"/>
    </location>
</feature>
<feature type="region of interest" description="Disordered" evidence="1">
    <location>
        <begin position="72"/>
        <end position="102"/>
    </location>
</feature>
<proteinExistence type="predicted"/>
<dbReference type="STRING" id="301148.B4135_3685"/>
<comment type="caution">
    <text evidence="2">The sequence shown here is derived from an EMBL/GenBank/DDBJ whole genome shotgun (WGS) entry which is preliminary data.</text>
</comment>
<organism evidence="2 3">
    <name type="scientific">Caldibacillus debilis</name>
    <dbReference type="NCBI Taxonomy" id="301148"/>
    <lineage>
        <taxon>Bacteria</taxon>
        <taxon>Bacillati</taxon>
        <taxon>Bacillota</taxon>
        <taxon>Bacilli</taxon>
        <taxon>Bacillales</taxon>
        <taxon>Bacillaceae</taxon>
        <taxon>Caldibacillus</taxon>
    </lineage>
</organism>
<dbReference type="AlphaFoldDB" id="A0A150LAI9"/>